<evidence type="ECO:0000256" key="2">
    <source>
        <dbReference type="SAM" id="Phobius"/>
    </source>
</evidence>
<feature type="region of interest" description="Disordered" evidence="1">
    <location>
        <begin position="156"/>
        <end position="274"/>
    </location>
</feature>
<organism evidence="4 5">
    <name type="scientific">Natrialba taiwanensis DSM 12281</name>
    <dbReference type="NCBI Taxonomy" id="1230458"/>
    <lineage>
        <taxon>Archaea</taxon>
        <taxon>Methanobacteriati</taxon>
        <taxon>Methanobacteriota</taxon>
        <taxon>Stenosarchaea group</taxon>
        <taxon>Halobacteria</taxon>
        <taxon>Halobacteriales</taxon>
        <taxon>Natrialbaceae</taxon>
        <taxon>Natrialba</taxon>
    </lineage>
</organism>
<dbReference type="Pfam" id="PF02397">
    <property type="entry name" value="Bac_transf"/>
    <property type="match status" value="1"/>
</dbReference>
<keyword evidence="4" id="KW-0808">Transferase</keyword>
<keyword evidence="2" id="KW-0472">Membrane</keyword>
<keyword evidence="2" id="KW-0812">Transmembrane</keyword>
<feature type="domain" description="Bacterial sugar transferase" evidence="3">
    <location>
        <begin position="355"/>
        <end position="533"/>
    </location>
</feature>
<dbReference type="InterPro" id="IPR003362">
    <property type="entry name" value="Bact_transf"/>
</dbReference>
<dbReference type="STRING" id="1230458.C484_12226"/>
<comment type="caution">
    <text evidence="4">The sequence shown here is derived from an EMBL/GenBank/DDBJ whole genome shotgun (WGS) entry which is preliminary data.</text>
</comment>
<feature type="transmembrane region" description="Helical" evidence="2">
    <location>
        <begin position="16"/>
        <end position="36"/>
    </location>
</feature>
<feature type="compositionally biased region" description="Low complexity" evidence="1">
    <location>
        <begin position="200"/>
        <end position="234"/>
    </location>
</feature>
<name>L9ZY35_9EURY</name>
<reference evidence="4 5" key="1">
    <citation type="journal article" date="2014" name="PLoS Genet.">
        <title>Phylogenetically driven sequencing of extremely halophilic archaea reveals strategies for static and dynamic osmo-response.</title>
        <authorList>
            <person name="Becker E.A."/>
            <person name="Seitzer P.M."/>
            <person name="Tritt A."/>
            <person name="Larsen D."/>
            <person name="Krusor M."/>
            <person name="Yao A.I."/>
            <person name="Wu D."/>
            <person name="Madern D."/>
            <person name="Eisen J.A."/>
            <person name="Darling A.E."/>
            <person name="Facciotti M.T."/>
        </authorList>
    </citation>
    <scope>NUCLEOTIDE SEQUENCE [LARGE SCALE GENOMIC DNA]</scope>
    <source>
        <strain evidence="4 5">DSM 12281</strain>
    </source>
</reference>
<feature type="compositionally biased region" description="Acidic residues" evidence="1">
    <location>
        <begin position="163"/>
        <end position="177"/>
    </location>
</feature>
<feature type="transmembrane region" description="Helical" evidence="2">
    <location>
        <begin position="48"/>
        <end position="67"/>
    </location>
</feature>
<evidence type="ECO:0000313" key="4">
    <source>
        <dbReference type="EMBL" id="ELY90991.1"/>
    </source>
</evidence>
<evidence type="ECO:0000259" key="3">
    <source>
        <dbReference type="Pfam" id="PF02397"/>
    </source>
</evidence>
<accession>L9ZY35</accession>
<sequence>MPLFNRLEVTVLTGESLFWAILLSVLAVTGCLLPLYKPRPRRTLDTALFAQKRVLVATFVLATLGYFKWSHRLPRATLVMLTTILLVTIPALFLAIRRRPAGSTGRTLIVGDDLSQIEDIAPTVDAALVGYLCPSTATTLSFDEDRFYEESLTADGGVALSDSEPESEPEPETDTDADTPQQQQSHTHVHEQRSNATVNSSTTQTQQQAQTQAQTQTQARTQAQTQSQTQTQDHTLTHDHNHNHTPNQNRSPDPHHTHSQHANSHQTALDTLPRRGGLSRLETVLVEDDIDTVVLAFRQPDRAEFFGALDTCQEHGVGVKVHRQYADSVLVSSGAVDELVDVDLEPWDPFDHFFKRIFDVIFALIGLVVFAPIMVAIAAAIKLDSPGPVLYSQARTAGFGETFPIYKFRTMIPEGETAIPTTDEENDRITRVGHVLRRTHLDELPQLWSILLGEMSVVGPRAVWTDEEPILEQDAPAWRKRWFVKPGLTGLAQINGARSTDPNMKLRYDLEYIRTQSIWIDCLIVIRQVWMVIDEFRS</sequence>
<dbReference type="PANTHER" id="PTHR30576">
    <property type="entry name" value="COLANIC BIOSYNTHESIS UDP-GLUCOSE LIPID CARRIER TRANSFERASE"/>
    <property type="match status" value="1"/>
</dbReference>
<dbReference type="Proteomes" id="UP000011648">
    <property type="component" value="Unassembled WGS sequence"/>
</dbReference>
<keyword evidence="2" id="KW-1133">Transmembrane helix</keyword>
<evidence type="ECO:0000313" key="5">
    <source>
        <dbReference type="Proteomes" id="UP000011648"/>
    </source>
</evidence>
<feature type="transmembrane region" description="Helical" evidence="2">
    <location>
        <begin position="73"/>
        <end position="96"/>
    </location>
</feature>
<feature type="compositionally biased region" description="Polar residues" evidence="1">
    <location>
        <begin position="260"/>
        <end position="269"/>
    </location>
</feature>
<dbReference type="PROSITE" id="PS51257">
    <property type="entry name" value="PROKAR_LIPOPROTEIN"/>
    <property type="match status" value="1"/>
</dbReference>
<dbReference type="PATRIC" id="fig|1230458.4.peg.2460"/>
<proteinExistence type="predicted"/>
<feature type="transmembrane region" description="Helical" evidence="2">
    <location>
        <begin position="360"/>
        <end position="381"/>
    </location>
</feature>
<keyword evidence="5" id="KW-1185">Reference proteome</keyword>
<protein>
    <submittedName>
        <fullName evidence="4">Exopolysaccharide biosynthesis polyprenyl glycosylphosphotransferase</fullName>
    </submittedName>
</protein>
<dbReference type="AlphaFoldDB" id="L9ZY35"/>
<evidence type="ECO:0000256" key="1">
    <source>
        <dbReference type="SAM" id="MobiDB-lite"/>
    </source>
</evidence>
<dbReference type="GO" id="GO:0016780">
    <property type="term" value="F:phosphotransferase activity, for other substituted phosphate groups"/>
    <property type="evidence" value="ECO:0007669"/>
    <property type="project" value="TreeGrafter"/>
</dbReference>
<dbReference type="EMBL" id="AOIL01000042">
    <property type="protein sequence ID" value="ELY90991.1"/>
    <property type="molecule type" value="Genomic_DNA"/>
</dbReference>
<dbReference type="PANTHER" id="PTHR30576:SF0">
    <property type="entry name" value="UNDECAPRENYL-PHOSPHATE N-ACETYLGALACTOSAMINYL 1-PHOSPHATE TRANSFERASE-RELATED"/>
    <property type="match status" value="1"/>
</dbReference>
<gene>
    <name evidence="4" type="ORF">C484_12226</name>
</gene>